<reference evidence="3 4" key="1">
    <citation type="submission" date="2018-10" db="EMBL/GenBank/DDBJ databases">
        <title>Isolation, diversity and antifungal activity of actinobacteria from wheat.</title>
        <authorList>
            <person name="Han C."/>
        </authorList>
    </citation>
    <scope>NUCLEOTIDE SEQUENCE [LARGE SCALE GENOMIC DNA]</scope>
    <source>
        <strain evidence="3 4">NEAU-YY56</strain>
    </source>
</reference>
<proteinExistence type="predicted"/>
<dbReference type="InterPro" id="IPR036244">
    <property type="entry name" value="TipA-like_antibiotic-bd"/>
</dbReference>
<sequence>MTQDQRWTTAEVVRLSGVTSRTLRHYDAIGLLPPAGTAPGGQREYGRAELLRLQQVLVLRELGVGLPAIGEILDADDTRAGASGQAGTGVRVARLREHHAALLAERDRLDRLAATVAATVDSLEGGTAMPAEQMYDGFDHGPYEEEARERWGDEAVDRSTRSFAAMSAAERAAHQQEHEAVAAGLAGLLGAGTPVTDPAVRDLVARHHAWVSVSWVPDPEQYRGLAAMYVDDPRFAATYDAVAPGLAVYLRDAVAAHADDVAG</sequence>
<evidence type="ECO:0000256" key="1">
    <source>
        <dbReference type="ARBA" id="ARBA00023125"/>
    </source>
</evidence>
<dbReference type="GO" id="GO:0003700">
    <property type="term" value="F:DNA-binding transcription factor activity"/>
    <property type="evidence" value="ECO:0007669"/>
    <property type="project" value="InterPro"/>
</dbReference>
<dbReference type="PRINTS" id="PR00040">
    <property type="entry name" value="HTHMERR"/>
</dbReference>
<dbReference type="InterPro" id="IPR009061">
    <property type="entry name" value="DNA-bd_dom_put_sf"/>
</dbReference>
<comment type="caution">
    <text evidence="3">The sequence shown here is derived from an EMBL/GenBank/DDBJ whole genome shotgun (WGS) entry which is preliminary data.</text>
</comment>
<organism evidence="3 4">
    <name type="scientific">Cellulomonas triticagri</name>
    <dbReference type="NCBI Taxonomy" id="2483352"/>
    <lineage>
        <taxon>Bacteria</taxon>
        <taxon>Bacillati</taxon>
        <taxon>Actinomycetota</taxon>
        <taxon>Actinomycetes</taxon>
        <taxon>Micrococcales</taxon>
        <taxon>Cellulomonadaceae</taxon>
        <taxon>Cellulomonas</taxon>
    </lineage>
</organism>
<accession>A0A3M2JHB6</accession>
<dbReference type="PANTHER" id="PTHR30204">
    <property type="entry name" value="REDOX-CYCLING DRUG-SENSING TRANSCRIPTIONAL ACTIVATOR SOXR"/>
    <property type="match status" value="1"/>
</dbReference>
<dbReference type="Gene3D" id="1.10.1660.10">
    <property type="match status" value="1"/>
</dbReference>
<dbReference type="CDD" id="cd01106">
    <property type="entry name" value="HTH_TipAL-Mta"/>
    <property type="match status" value="1"/>
</dbReference>
<dbReference type="AlphaFoldDB" id="A0A3M2JHB6"/>
<dbReference type="Proteomes" id="UP000269289">
    <property type="component" value="Unassembled WGS sequence"/>
</dbReference>
<dbReference type="InterPro" id="IPR047057">
    <property type="entry name" value="MerR_fam"/>
</dbReference>
<dbReference type="PANTHER" id="PTHR30204:SF93">
    <property type="entry name" value="HTH MERR-TYPE DOMAIN-CONTAINING PROTEIN"/>
    <property type="match status" value="1"/>
</dbReference>
<dbReference type="SUPFAM" id="SSF89082">
    <property type="entry name" value="Antibiotic binding domain of TipA-like multidrug resistance regulators"/>
    <property type="match status" value="1"/>
</dbReference>
<dbReference type="Gene3D" id="1.10.490.50">
    <property type="entry name" value="Antibiotic binding domain of TipA-like multidrug resistance regulators"/>
    <property type="match status" value="1"/>
</dbReference>
<evidence type="ECO:0000259" key="2">
    <source>
        <dbReference type="PROSITE" id="PS50937"/>
    </source>
</evidence>
<protein>
    <submittedName>
        <fullName evidence="3">MerR family transcriptional regulator</fullName>
    </submittedName>
</protein>
<dbReference type="OrthoDB" id="9809391at2"/>
<dbReference type="EMBL" id="RFFI01000025">
    <property type="protein sequence ID" value="RMI12979.1"/>
    <property type="molecule type" value="Genomic_DNA"/>
</dbReference>
<feature type="domain" description="HTH merR-type" evidence="2">
    <location>
        <begin position="6"/>
        <end position="75"/>
    </location>
</feature>
<dbReference type="PROSITE" id="PS50937">
    <property type="entry name" value="HTH_MERR_2"/>
    <property type="match status" value="1"/>
</dbReference>
<keyword evidence="1" id="KW-0238">DNA-binding</keyword>
<gene>
    <name evidence="3" type="ORF">EBM89_06410</name>
</gene>
<dbReference type="SUPFAM" id="SSF46955">
    <property type="entry name" value="Putative DNA-binding domain"/>
    <property type="match status" value="1"/>
</dbReference>
<dbReference type="InterPro" id="IPR000551">
    <property type="entry name" value="MerR-type_HTH_dom"/>
</dbReference>
<evidence type="ECO:0000313" key="3">
    <source>
        <dbReference type="EMBL" id="RMI12979.1"/>
    </source>
</evidence>
<dbReference type="SMART" id="SM00422">
    <property type="entry name" value="HTH_MERR"/>
    <property type="match status" value="1"/>
</dbReference>
<evidence type="ECO:0000313" key="4">
    <source>
        <dbReference type="Proteomes" id="UP000269289"/>
    </source>
</evidence>
<keyword evidence="4" id="KW-1185">Reference proteome</keyword>
<dbReference type="Pfam" id="PF13411">
    <property type="entry name" value="MerR_1"/>
    <property type="match status" value="1"/>
</dbReference>
<dbReference type="Pfam" id="PF07739">
    <property type="entry name" value="TipAS"/>
    <property type="match status" value="1"/>
</dbReference>
<name>A0A3M2JHB6_9CELL</name>
<dbReference type="GO" id="GO:0003677">
    <property type="term" value="F:DNA binding"/>
    <property type="evidence" value="ECO:0007669"/>
    <property type="project" value="UniProtKB-KW"/>
</dbReference>
<dbReference type="InterPro" id="IPR012925">
    <property type="entry name" value="TipAS_dom"/>
</dbReference>